<name>R4TM87_9CAUD</name>
<dbReference type="OrthoDB" id="40342at10239"/>
<keyword evidence="3" id="KW-1185">Reference proteome</keyword>
<gene>
    <name evidence="2" type="primary">68</name>
    <name evidence="2" type="ORF">HCTV2_68</name>
</gene>
<evidence type="ECO:0000313" key="2">
    <source>
        <dbReference type="EMBL" id="AGM11837.1"/>
    </source>
</evidence>
<evidence type="ECO:0000313" key="3">
    <source>
        <dbReference type="Proteomes" id="UP000204143"/>
    </source>
</evidence>
<feature type="compositionally biased region" description="Acidic residues" evidence="1">
    <location>
        <begin position="1"/>
        <end position="27"/>
    </location>
</feature>
<reference evidence="2 3" key="1">
    <citation type="submission" date="2012-12" db="EMBL/GenBank/DDBJ databases">
        <authorList>
            <person name="Sencilo A."/>
            <person name="Jacobs-Sera D."/>
            <person name="Russell D.A."/>
            <person name="Ko C."/>
            <person name="Bowman C.A."/>
            <person name="Atanasova N."/>
            <person name="Osterlund E."/>
            <person name="Oksanen H.M."/>
            <person name="Bamford D.H."/>
            <person name="Hatfull G.F."/>
            <person name="Roine E."/>
            <person name="Hendrix R.W."/>
        </authorList>
    </citation>
    <scope>NUCLEOTIDE SEQUENCE [LARGE SCALE GENOMIC DNA]</scope>
</reference>
<accession>R4TM87</accession>
<evidence type="ECO:0000256" key="1">
    <source>
        <dbReference type="SAM" id="MobiDB-lite"/>
    </source>
</evidence>
<dbReference type="RefSeq" id="YP_008058430.1">
    <property type="nucleotide sequence ID" value="NC_021319.1"/>
</dbReference>
<dbReference type="Proteomes" id="UP000204143">
    <property type="component" value="Segment"/>
</dbReference>
<sequence length="135" mass="15211">MSEGEDLPDPEDMSTDEMLELMDEDPEAAERLREQQEQQGQDEKPGSRGGETPVLWVSLTSAGRGAMDQESMAELQDWLDEQLGDRYDIVVADDRVRLLDREDALNAIQDLQEYAAQFSNEEALFQAATGDDEQE</sequence>
<organism evidence="2 3">
    <name type="scientific">Haloarcula californiae tailed virus 2</name>
    <dbReference type="NCBI Taxonomy" id="1273747"/>
    <lineage>
        <taxon>Viruses</taxon>
        <taxon>Duplodnaviria</taxon>
        <taxon>Heunggongvirae</taxon>
        <taxon>Uroviricota</taxon>
        <taxon>Caudoviricetes</taxon>
        <taxon>Saparoviridae</taxon>
        <taxon>Samsavirus</taxon>
        <taxon>Samsavirus crystalli</taxon>
        <taxon>Samsavirus HCTV2</taxon>
    </lineage>
</organism>
<protein>
    <submittedName>
        <fullName evidence="2">Uncharacterized protein</fullName>
    </submittedName>
</protein>
<dbReference type="EMBL" id="KC292028">
    <property type="protein sequence ID" value="AGM11837.1"/>
    <property type="molecule type" value="Genomic_DNA"/>
</dbReference>
<feature type="region of interest" description="Disordered" evidence="1">
    <location>
        <begin position="1"/>
        <end position="53"/>
    </location>
</feature>
<dbReference type="GeneID" id="16193699"/>
<proteinExistence type="predicted"/>
<dbReference type="KEGG" id="vg:16193699"/>
<feature type="compositionally biased region" description="Basic and acidic residues" evidence="1">
    <location>
        <begin position="28"/>
        <end position="46"/>
    </location>
</feature>